<dbReference type="eggNOG" id="COG2141">
    <property type="taxonomic scope" value="Bacteria"/>
</dbReference>
<dbReference type="NCBIfam" id="TIGR03558">
    <property type="entry name" value="oxido_grp_1"/>
    <property type="match status" value="1"/>
</dbReference>
<dbReference type="PANTHER" id="PTHR30137">
    <property type="entry name" value="LUCIFERASE-LIKE MONOOXYGENASE"/>
    <property type="match status" value="1"/>
</dbReference>
<feature type="domain" description="Luciferase-like" evidence="3">
    <location>
        <begin position="61"/>
        <end position="346"/>
    </location>
</feature>
<dbReference type="PANTHER" id="PTHR30137:SF6">
    <property type="entry name" value="LUCIFERASE-LIKE MONOOXYGENASE"/>
    <property type="match status" value="1"/>
</dbReference>
<dbReference type="GO" id="GO:0016705">
    <property type="term" value="F:oxidoreductase activity, acting on paired donors, with incorporation or reduction of molecular oxygen"/>
    <property type="evidence" value="ECO:0007669"/>
    <property type="project" value="InterPro"/>
</dbReference>
<comment type="similarity">
    <text evidence="1">To bacterial alkanal monooxygenase alpha and beta chains.</text>
</comment>
<evidence type="ECO:0000313" key="5">
    <source>
        <dbReference type="Proteomes" id="UP000024547"/>
    </source>
</evidence>
<dbReference type="Pfam" id="PF00296">
    <property type="entry name" value="Bac_luciferase"/>
    <property type="match status" value="1"/>
</dbReference>
<sequence length="376" mass="41451">MTHRTIYDGAEWQRWTRLSLNTPPSAARGGLGIGRAAPMSWLSKTKGLDVAELSILELGRVRQGFTRADALNDARRVAQHAEQYGYKRFWVAEHHNMAAVTTAATSLVVSHIAAGTKTIRVGAGGIMLPNHAPYIIAEQFGTLEALYPGRIDLGLGRAPGTDQMTLRALRRDVNSADRFPQDVLELQAWLGPVEDGQKIEAVPGSNSNVPLWILGSSLFGAQVAAAYGMPYGFASHFAPQALDDALATYRANFQPSTQLEKPYALIGVNIIAAETTEEAKYLATSQQMSFANLVRGERKLTQPPIDDIDTYWTPEEKLRAQHMLNFSIIGDRDEIKRGVDALLERTNADELMIVSDMYDVDKRLRSFEIIADVVKN</sequence>
<keyword evidence="5" id="KW-1185">Reference proteome</keyword>
<protein>
    <recommendedName>
        <fullName evidence="2">Luciferase-like monooxygenase</fullName>
    </recommendedName>
</protein>
<evidence type="ECO:0000256" key="1">
    <source>
        <dbReference type="ARBA" id="ARBA00007789"/>
    </source>
</evidence>
<dbReference type="PATRIC" id="fig|1280948.3.peg.125"/>
<proteinExistence type="predicted"/>
<dbReference type="FunFam" id="3.20.20.30:FF:000002">
    <property type="entry name" value="LLM class flavin-dependent oxidoreductase"/>
    <property type="match status" value="1"/>
</dbReference>
<name>A0A059EBG2_9PROT</name>
<evidence type="ECO:0000313" key="4">
    <source>
        <dbReference type="EMBL" id="KCZ64910.1"/>
    </source>
</evidence>
<comment type="caution">
    <text evidence="4">The sequence shown here is derived from an EMBL/GenBank/DDBJ whole genome shotgun (WGS) entry which is preliminary data.</text>
</comment>
<dbReference type="SUPFAM" id="SSF51679">
    <property type="entry name" value="Bacterial luciferase-like"/>
    <property type="match status" value="1"/>
</dbReference>
<dbReference type="STRING" id="1280948.HY36_00640"/>
<accession>A0A059EBG2</accession>
<dbReference type="AlphaFoldDB" id="A0A059EBG2"/>
<dbReference type="GO" id="GO:0005829">
    <property type="term" value="C:cytosol"/>
    <property type="evidence" value="ECO:0007669"/>
    <property type="project" value="TreeGrafter"/>
</dbReference>
<dbReference type="Gene3D" id="3.20.20.30">
    <property type="entry name" value="Luciferase-like domain"/>
    <property type="match status" value="1"/>
</dbReference>
<evidence type="ECO:0000259" key="3">
    <source>
        <dbReference type="Pfam" id="PF00296"/>
    </source>
</evidence>
<dbReference type="Proteomes" id="UP000024547">
    <property type="component" value="Unassembled WGS sequence"/>
</dbReference>
<dbReference type="CDD" id="cd00347">
    <property type="entry name" value="Flavin_utilizing_monoxygenases"/>
    <property type="match status" value="2"/>
</dbReference>
<dbReference type="InterPro" id="IPR050766">
    <property type="entry name" value="Bact_Lucif_Oxidored"/>
</dbReference>
<organism evidence="4 5">
    <name type="scientific">Hyphomonas atlantica</name>
    <dbReference type="NCBI Taxonomy" id="1280948"/>
    <lineage>
        <taxon>Bacteria</taxon>
        <taxon>Pseudomonadati</taxon>
        <taxon>Pseudomonadota</taxon>
        <taxon>Alphaproteobacteria</taxon>
        <taxon>Hyphomonadales</taxon>
        <taxon>Hyphomonadaceae</taxon>
        <taxon>Hyphomonas</taxon>
    </lineage>
</organism>
<reference evidence="4 5" key="1">
    <citation type="journal article" date="2014" name="Antonie Van Leeuwenhoek">
        <title>Hyphomonas beringensis sp. nov. and Hyphomonas chukchiensis sp. nov., isolated from surface seawater of the Bering Sea and Chukchi Sea.</title>
        <authorList>
            <person name="Li C."/>
            <person name="Lai Q."/>
            <person name="Li G."/>
            <person name="Dong C."/>
            <person name="Wang J."/>
            <person name="Liao Y."/>
            <person name="Shao Z."/>
        </authorList>
    </citation>
    <scope>NUCLEOTIDE SEQUENCE [LARGE SCALE GENOMIC DNA]</scope>
    <source>
        <strain evidence="4 5">22II1-22F38</strain>
    </source>
</reference>
<dbReference type="InterPro" id="IPR011251">
    <property type="entry name" value="Luciferase-like_dom"/>
</dbReference>
<dbReference type="EMBL" id="AWFH01000001">
    <property type="protein sequence ID" value="KCZ64910.1"/>
    <property type="molecule type" value="Genomic_DNA"/>
</dbReference>
<gene>
    <name evidence="4" type="ORF">HY36_00640</name>
</gene>
<dbReference type="InterPro" id="IPR019949">
    <property type="entry name" value="CmoO-like"/>
</dbReference>
<dbReference type="InterPro" id="IPR036661">
    <property type="entry name" value="Luciferase-like_sf"/>
</dbReference>
<evidence type="ECO:0000256" key="2">
    <source>
        <dbReference type="ARBA" id="ARBA00074555"/>
    </source>
</evidence>